<dbReference type="RefSeq" id="WP_205173724.1">
    <property type="nucleotide sequence ID" value="NZ_JAFBDZ010000003.1"/>
</dbReference>
<dbReference type="Proteomes" id="UP001646157">
    <property type="component" value="Unassembled WGS sequence"/>
</dbReference>
<evidence type="ECO:0000313" key="1">
    <source>
        <dbReference type="EMBL" id="MBM7586507.1"/>
    </source>
</evidence>
<reference evidence="1 2" key="1">
    <citation type="submission" date="2021-01" db="EMBL/GenBank/DDBJ databases">
        <title>Genomic Encyclopedia of Type Strains, Phase IV (KMG-IV): sequencing the most valuable type-strain genomes for metagenomic binning, comparative biology and taxonomic classification.</title>
        <authorList>
            <person name="Goeker M."/>
        </authorList>
    </citation>
    <scope>NUCLEOTIDE SEQUENCE [LARGE SCALE GENOMIC DNA]</scope>
    <source>
        <strain evidence="1 2">DSM 24834</strain>
    </source>
</reference>
<accession>A0ABS2NF86</accession>
<protein>
    <submittedName>
        <fullName evidence="1">Uncharacterized protein</fullName>
    </submittedName>
</protein>
<dbReference type="EMBL" id="JAFBDZ010000003">
    <property type="protein sequence ID" value="MBM7586507.1"/>
    <property type="molecule type" value="Genomic_DNA"/>
</dbReference>
<dbReference type="InterPro" id="IPR036291">
    <property type="entry name" value="NAD(P)-bd_dom_sf"/>
</dbReference>
<comment type="caution">
    <text evidence="1">The sequence shown here is derived from an EMBL/GenBank/DDBJ whole genome shotgun (WGS) entry which is preliminary data.</text>
</comment>
<proteinExistence type="predicted"/>
<dbReference type="SUPFAM" id="SSF51735">
    <property type="entry name" value="NAD(P)-binding Rossmann-fold domains"/>
    <property type="match status" value="1"/>
</dbReference>
<gene>
    <name evidence="1" type="ORF">JOC86_003059</name>
</gene>
<organism evidence="1 2">
    <name type="scientific">Rossellomorea pakistanensis</name>
    <dbReference type="NCBI Taxonomy" id="992288"/>
    <lineage>
        <taxon>Bacteria</taxon>
        <taxon>Bacillati</taxon>
        <taxon>Bacillota</taxon>
        <taxon>Bacilli</taxon>
        <taxon>Bacillales</taxon>
        <taxon>Bacillaceae</taxon>
        <taxon>Rossellomorea</taxon>
    </lineage>
</organism>
<sequence>MNQAVVLAAQEFLGFEICSSLLECGYEVKAFDQTEDLAAKWLEIGRNANIQYSSMNNVPDLSKKFDVYLPIYDLINQDKQSKLYEFIKGFIKEKEGLISNTIMVFPLNEREKDKDNPGEQIRGFFRNLNTSISTYYLPTLFGPYQPKEYLFQKILTEENTECLNQFIDDPISVIYVKDAADVIVNHDKGEKDYLLLSSIEDSWKKALSKIHSSSELYVNKKREIPSDLEVLKVKPSLTFQEVLDLQRKSF</sequence>
<evidence type="ECO:0000313" key="2">
    <source>
        <dbReference type="Proteomes" id="UP001646157"/>
    </source>
</evidence>
<keyword evidence="2" id="KW-1185">Reference proteome</keyword>
<name>A0ABS2NF86_9BACI</name>